<dbReference type="InterPro" id="IPR028889">
    <property type="entry name" value="USP"/>
</dbReference>
<dbReference type="GO" id="GO:0016579">
    <property type="term" value="P:protein deubiquitination"/>
    <property type="evidence" value="ECO:0007669"/>
    <property type="project" value="InterPro"/>
</dbReference>
<proteinExistence type="inferred from homology"/>
<dbReference type="InterPro" id="IPR001394">
    <property type="entry name" value="Peptidase_C19_UCH"/>
</dbReference>
<dbReference type="AlphaFoldDB" id="A0AAE2BSZ4"/>
<dbReference type="PROSITE" id="PS00973">
    <property type="entry name" value="USP_2"/>
    <property type="match status" value="1"/>
</dbReference>
<dbReference type="PROSITE" id="PS50235">
    <property type="entry name" value="USP_3"/>
    <property type="match status" value="1"/>
</dbReference>
<dbReference type="SUPFAM" id="SSF54001">
    <property type="entry name" value="Cysteine proteinases"/>
    <property type="match status" value="1"/>
</dbReference>
<protein>
    <submittedName>
        <fullName evidence="4">Ubiquitin carboxyl-terminal hydrolase 8</fullName>
    </submittedName>
</protein>
<dbReference type="Proteomes" id="UP001289374">
    <property type="component" value="Unassembled WGS sequence"/>
</dbReference>
<accession>A0AAE2BSZ4</accession>
<feature type="compositionally biased region" description="Acidic residues" evidence="2">
    <location>
        <begin position="497"/>
        <end position="506"/>
    </location>
</feature>
<dbReference type="InterPro" id="IPR050185">
    <property type="entry name" value="Ub_carboxyl-term_hydrolase"/>
</dbReference>
<evidence type="ECO:0000259" key="3">
    <source>
        <dbReference type="PROSITE" id="PS50235"/>
    </source>
</evidence>
<feature type="region of interest" description="Disordered" evidence="2">
    <location>
        <begin position="489"/>
        <end position="522"/>
    </location>
</feature>
<keyword evidence="5" id="KW-1185">Reference proteome</keyword>
<dbReference type="InterPro" id="IPR038765">
    <property type="entry name" value="Papain-like_cys_pep_sf"/>
</dbReference>
<name>A0AAE2BSZ4_9LAMI</name>
<comment type="similarity">
    <text evidence="1">Belongs to the peptidase C19 family.</text>
</comment>
<dbReference type="PANTHER" id="PTHR21646">
    <property type="entry name" value="UBIQUITIN CARBOXYL-TERMINAL HYDROLASE"/>
    <property type="match status" value="1"/>
</dbReference>
<reference evidence="4" key="1">
    <citation type="submission" date="2020-06" db="EMBL/GenBank/DDBJ databases">
        <authorList>
            <person name="Li T."/>
            <person name="Hu X."/>
            <person name="Zhang T."/>
            <person name="Song X."/>
            <person name="Zhang H."/>
            <person name="Dai N."/>
            <person name="Sheng W."/>
            <person name="Hou X."/>
            <person name="Wei L."/>
        </authorList>
    </citation>
    <scope>NUCLEOTIDE SEQUENCE</scope>
    <source>
        <strain evidence="4">K16</strain>
        <tissue evidence="4">Leaf</tissue>
    </source>
</reference>
<evidence type="ECO:0000313" key="5">
    <source>
        <dbReference type="Proteomes" id="UP001289374"/>
    </source>
</evidence>
<evidence type="ECO:0000256" key="1">
    <source>
        <dbReference type="ARBA" id="ARBA00009085"/>
    </source>
</evidence>
<evidence type="ECO:0000256" key="2">
    <source>
        <dbReference type="SAM" id="MobiDB-lite"/>
    </source>
</evidence>
<organism evidence="4 5">
    <name type="scientific">Sesamum angolense</name>
    <dbReference type="NCBI Taxonomy" id="2727404"/>
    <lineage>
        <taxon>Eukaryota</taxon>
        <taxon>Viridiplantae</taxon>
        <taxon>Streptophyta</taxon>
        <taxon>Embryophyta</taxon>
        <taxon>Tracheophyta</taxon>
        <taxon>Spermatophyta</taxon>
        <taxon>Magnoliopsida</taxon>
        <taxon>eudicotyledons</taxon>
        <taxon>Gunneridae</taxon>
        <taxon>Pentapetalae</taxon>
        <taxon>asterids</taxon>
        <taxon>lamiids</taxon>
        <taxon>Lamiales</taxon>
        <taxon>Pedaliaceae</taxon>
        <taxon>Sesamum</taxon>
    </lineage>
</organism>
<sequence>MSRSLRRLTIITAITKALLHFPSLSQLYIKSTHFIPPLLRRFLAKSIRFMDSLLFSQEDDDLFSTPFDHSFLPPSFSDPGESVFLVSFRWWKEAVCGGAVVDAVAGVLYAATIQLDGSGDEEEAIGGFGDSEILVGMSREGEVGISGDEGVSCGQGDLALVSEWMFFTALKWHYDKQEEESMLPGEDSGNDLFSLQIRLFHAKETSQLVIKISQKLQVWDFSGQTNQLFVNDRISSVYPGQSNEEEFLSFLLDGLHEDLNRVKRKPYIQAKDEDGRPDEEVADEYWENHLSRNNSIIVDLCQGQYRSTLVCPFCKKLSVTFDPFMYLSLPLPSSTMRKMTLTVLNTDGTTLPHPVTVTVPENGTFKDLVEALGTACSLRSDAKLLIAEIYNNSILRILDDPDDSIELIRDYDQLVAYILPKGMDGSSLVVFTHQQEEKSYLHSFPTFKKFGIPLVARMSDFSKGSEIHNVFLKLIRPFLLPGDDFLSDGASRKSAHEDEEIEDTVWDEAANSNNESESDSDAHRDFEFYLESRTSYSSGFKIQSDEPVPISKPDQPIKVLVSWPEKMIQDYDTSILSLLPEVCKPASMSKWTQDSISLYKCVETFLKEEPLGPDDMWYCPNCKEHRQASKKLDLWRLPEILNNSVCHRYKLYAVSNHYGGMGGGHYTAFAKHRLKQWYEFDDSHVFPVTEEQIKTQAAYVLFYKRI</sequence>
<dbReference type="EMBL" id="JACGWL010000008">
    <property type="protein sequence ID" value="KAK4396617.1"/>
    <property type="molecule type" value="Genomic_DNA"/>
</dbReference>
<keyword evidence="4" id="KW-0378">Hydrolase</keyword>
<gene>
    <name evidence="4" type="ORF">Sango_1498300</name>
</gene>
<feature type="domain" description="USP" evidence="3">
    <location>
        <begin position="181"/>
        <end position="706"/>
    </location>
</feature>
<dbReference type="Pfam" id="PF00443">
    <property type="entry name" value="UCH"/>
    <property type="match status" value="1"/>
</dbReference>
<comment type="caution">
    <text evidence="4">The sequence shown here is derived from an EMBL/GenBank/DDBJ whole genome shotgun (WGS) entry which is preliminary data.</text>
</comment>
<evidence type="ECO:0000313" key="4">
    <source>
        <dbReference type="EMBL" id="KAK4396617.1"/>
    </source>
</evidence>
<dbReference type="GO" id="GO:0004843">
    <property type="term" value="F:cysteine-type deubiquitinase activity"/>
    <property type="evidence" value="ECO:0007669"/>
    <property type="project" value="UniProtKB-EC"/>
</dbReference>
<reference evidence="4" key="2">
    <citation type="journal article" date="2024" name="Plant">
        <title>Genomic evolution and insights into agronomic trait innovations of Sesamum species.</title>
        <authorList>
            <person name="Miao H."/>
            <person name="Wang L."/>
            <person name="Qu L."/>
            <person name="Liu H."/>
            <person name="Sun Y."/>
            <person name="Le M."/>
            <person name="Wang Q."/>
            <person name="Wei S."/>
            <person name="Zheng Y."/>
            <person name="Lin W."/>
            <person name="Duan Y."/>
            <person name="Cao H."/>
            <person name="Xiong S."/>
            <person name="Wang X."/>
            <person name="Wei L."/>
            <person name="Li C."/>
            <person name="Ma Q."/>
            <person name="Ju M."/>
            <person name="Zhao R."/>
            <person name="Li G."/>
            <person name="Mu C."/>
            <person name="Tian Q."/>
            <person name="Mei H."/>
            <person name="Zhang T."/>
            <person name="Gao T."/>
            <person name="Zhang H."/>
        </authorList>
    </citation>
    <scope>NUCLEOTIDE SEQUENCE</scope>
    <source>
        <strain evidence="4">K16</strain>
    </source>
</reference>
<dbReference type="Gene3D" id="3.90.70.10">
    <property type="entry name" value="Cysteine proteinases"/>
    <property type="match status" value="3"/>
</dbReference>
<dbReference type="PANTHER" id="PTHR21646:SF75">
    <property type="entry name" value="UBIQUITIN CARBOXYL-TERMINAL HYDROLASE"/>
    <property type="match status" value="1"/>
</dbReference>
<dbReference type="GO" id="GO:0006508">
    <property type="term" value="P:proteolysis"/>
    <property type="evidence" value="ECO:0007669"/>
    <property type="project" value="UniProtKB-KW"/>
</dbReference>
<dbReference type="InterPro" id="IPR018200">
    <property type="entry name" value="USP_CS"/>
</dbReference>